<accession>A0A0D0AFU1</accession>
<evidence type="ECO:0000313" key="3">
    <source>
        <dbReference type="Proteomes" id="UP000054485"/>
    </source>
</evidence>
<dbReference type="EMBL" id="KN836030">
    <property type="protein sequence ID" value="KIK33087.1"/>
    <property type="molecule type" value="Genomic_DNA"/>
</dbReference>
<evidence type="ECO:0000256" key="1">
    <source>
        <dbReference type="SAM" id="MobiDB-lite"/>
    </source>
</evidence>
<dbReference type="HOGENOM" id="CLU_785673_0_0_1"/>
<keyword evidence="3" id="KW-1185">Reference proteome</keyword>
<reference evidence="2 3" key="1">
    <citation type="submission" date="2014-04" db="EMBL/GenBank/DDBJ databases">
        <authorList>
            <consortium name="DOE Joint Genome Institute"/>
            <person name="Kuo A."/>
            <person name="Ruytinx J."/>
            <person name="Rineau F."/>
            <person name="Colpaert J."/>
            <person name="Kohler A."/>
            <person name="Nagy L.G."/>
            <person name="Floudas D."/>
            <person name="Copeland A."/>
            <person name="Barry K.W."/>
            <person name="Cichocki N."/>
            <person name="Veneault-Fourrey C."/>
            <person name="LaButti K."/>
            <person name="Lindquist E.A."/>
            <person name="Lipzen A."/>
            <person name="Lundell T."/>
            <person name="Morin E."/>
            <person name="Murat C."/>
            <person name="Sun H."/>
            <person name="Tunlid A."/>
            <person name="Henrissat B."/>
            <person name="Grigoriev I.V."/>
            <person name="Hibbett D.S."/>
            <person name="Martin F."/>
            <person name="Nordberg H.P."/>
            <person name="Cantor M.N."/>
            <person name="Hua S.X."/>
        </authorList>
    </citation>
    <scope>NUCLEOTIDE SEQUENCE [LARGE SCALE GENOMIC DNA]</scope>
    <source>
        <strain evidence="2 3">UH-Slu-Lm8-n1</strain>
    </source>
</reference>
<feature type="compositionally biased region" description="Polar residues" evidence="1">
    <location>
        <begin position="213"/>
        <end position="227"/>
    </location>
</feature>
<organism evidence="2 3">
    <name type="scientific">Suillus luteus UH-Slu-Lm8-n1</name>
    <dbReference type="NCBI Taxonomy" id="930992"/>
    <lineage>
        <taxon>Eukaryota</taxon>
        <taxon>Fungi</taxon>
        <taxon>Dikarya</taxon>
        <taxon>Basidiomycota</taxon>
        <taxon>Agaricomycotina</taxon>
        <taxon>Agaricomycetes</taxon>
        <taxon>Agaricomycetidae</taxon>
        <taxon>Boletales</taxon>
        <taxon>Suillineae</taxon>
        <taxon>Suillaceae</taxon>
        <taxon>Suillus</taxon>
    </lineage>
</organism>
<proteinExistence type="predicted"/>
<dbReference type="InParanoid" id="A0A0D0AFU1"/>
<sequence>MQSLLDDNERLRQENLVLAIGKAAIEYVSSFQNHRCLSDSFINREALQKLICGTLRPQGCEPVTQQTPPVDQSKLRFFTLTQFNKWLKCADANMKERGQLPFLEDANGKPLTREKKGAICQSMRDLWRGFKNKDRAPLQWKKGDPDVQEIFRKEMVAKHPELALCAENWKVDYIATERYPSWASTYLKDLKAAKSIKSENKKNELAPKKRSLSKVSSSGDENDNQLVDSPLVSKKPKLDHTNPSLEIPISSAPLSPKITTSESANPSLKIPISSAPLGPEIATESNQLKSPHNTVNVISTTSTPIHADSPATSKADSSLDAKVYVHFFHTTMCSFSTTQSTTIATFPIIKNPL</sequence>
<evidence type="ECO:0000313" key="2">
    <source>
        <dbReference type="EMBL" id="KIK33087.1"/>
    </source>
</evidence>
<feature type="compositionally biased region" description="Polar residues" evidence="1">
    <location>
        <begin position="257"/>
        <end position="266"/>
    </location>
</feature>
<reference evidence="3" key="2">
    <citation type="submission" date="2015-01" db="EMBL/GenBank/DDBJ databases">
        <title>Evolutionary Origins and Diversification of the Mycorrhizal Mutualists.</title>
        <authorList>
            <consortium name="DOE Joint Genome Institute"/>
            <consortium name="Mycorrhizal Genomics Consortium"/>
            <person name="Kohler A."/>
            <person name="Kuo A."/>
            <person name="Nagy L.G."/>
            <person name="Floudas D."/>
            <person name="Copeland A."/>
            <person name="Barry K.W."/>
            <person name="Cichocki N."/>
            <person name="Veneault-Fourrey C."/>
            <person name="LaButti K."/>
            <person name="Lindquist E.A."/>
            <person name="Lipzen A."/>
            <person name="Lundell T."/>
            <person name="Morin E."/>
            <person name="Murat C."/>
            <person name="Riley R."/>
            <person name="Ohm R."/>
            <person name="Sun H."/>
            <person name="Tunlid A."/>
            <person name="Henrissat B."/>
            <person name="Grigoriev I.V."/>
            <person name="Hibbett D.S."/>
            <person name="Martin F."/>
        </authorList>
    </citation>
    <scope>NUCLEOTIDE SEQUENCE [LARGE SCALE GENOMIC DNA]</scope>
    <source>
        <strain evidence="3">UH-Slu-Lm8-n1</strain>
    </source>
</reference>
<dbReference type="STRING" id="930992.A0A0D0AFU1"/>
<gene>
    <name evidence="2" type="ORF">CY34DRAFT_100237</name>
</gene>
<name>A0A0D0AFU1_9AGAM</name>
<dbReference type="Proteomes" id="UP000054485">
    <property type="component" value="Unassembled WGS sequence"/>
</dbReference>
<protein>
    <submittedName>
        <fullName evidence="2">Uncharacterized protein</fullName>
    </submittedName>
</protein>
<feature type="region of interest" description="Disordered" evidence="1">
    <location>
        <begin position="200"/>
        <end position="270"/>
    </location>
</feature>
<dbReference type="AlphaFoldDB" id="A0A0D0AFU1"/>
<dbReference type="OrthoDB" id="2690064at2759"/>